<dbReference type="EMBL" id="FQYO01000004">
    <property type="protein sequence ID" value="SHJ05271.1"/>
    <property type="molecule type" value="Genomic_DNA"/>
</dbReference>
<evidence type="ECO:0000313" key="2">
    <source>
        <dbReference type="Proteomes" id="UP000184292"/>
    </source>
</evidence>
<name>A0A1M6G5Q7_9RHOB</name>
<proteinExistence type="predicted"/>
<dbReference type="STRING" id="1447782.SAMN05444417_2698"/>
<dbReference type="Gene3D" id="1.10.3700.10">
    <property type="entry name" value="AGR C 984p-like"/>
    <property type="match status" value="1"/>
</dbReference>
<organism evidence="1 2">
    <name type="scientific">Wenxinia saemankumensis</name>
    <dbReference type="NCBI Taxonomy" id="1447782"/>
    <lineage>
        <taxon>Bacteria</taxon>
        <taxon>Pseudomonadati</taxon>
        <taxon>Pseudomonadota</taxon>
        <taxon>Alphaproteobacteria</taxon>
        <taxon>Rhodobacterales</taxon>
        <taxon>Roseobacteraceae</taxon>
        <taxon>Wenxinia</taxon>
    </lineage>
</organism>
<dbReference type="InterPro" id="IPR010626">
    <property type="entry name" value="DUF1217"/>
</dbReference>
<dbReference type="Pfam" id="PF06748">
    <property type="entry name" value="DUF1217"/>
    <property type="match status" value="1"/>
</dbReference>
<sequence length="264" mass="29191">MTYQPILPASGYTGWVFLQRTMEVQKEAFVDSAQVRREMSYFREKIAMADTAEKLVADRRLLSVALGAFGLDDDINARAFIRKVLEEGTIKEGAFANRLADKRYSELAIAFGYGDLGSRTNLSTFADQILSRYEDRQFERAVGDVDPSMRQALALGDTLGDIVRRSSTDRGQWFSLMGNRPARALMETALGLPGSIGSLDLDQQVEAFRDRARTVFGTSDLAEIAGDAELQDKAIRLFLVREQVATFRAQSGASVALSLLQAGR</sequence>
<dbReference type="OrthoDB" id="7824597at2"/>
<dbReference type="RefSeq" id="WP_073331539.1">
    <property type="nucleotide sequence ID" value="NZ_FQYO01000004.1"/>
</dbReference>
<keyword evidence="2" id="KW-1185">Reference proteome</keyword>
<gene>
    <name evidence="1" type="ORF">SAMN05444417_2698</name>
</gene>
<dbReference type="SUPFAM" id="SSF158837">
    <property type="entry name" value="AGR C 984p-like"/>
    <property type="match status" value="1"/>
</dbReference>
<evidence type="ECO:0000313" key="1">
    <source>
        <dbReference type="EMBL" id="SHJ05271.1"/>
    </source>
</evidence>
<protein>
    <recommendedName>
        <fullName evidence="3">Flagellar protein</fullName>
    </recommendedName>
</protein>
<reference evidence="1 2" key="1">
    <citation type="submission" date="2016-11" db="EMBL/GenBank/DDBJ databases">
        <authorList>
            <person name="Jaros S."/>
            <person name="Januszkiewicz K."/>
            <person name="Wedrychowicz H."/>
        </authorList>
    </citation>
    <scope>NUCLEOTIDE SEQUENCE [LARGE SCALE GENOMIC DNA]</scope>
    <source>
        <strain evidence="1 2">DSM 100565</strain>
    </source>
</reference>
<accession>A0A1M6G5Q7</accession>
<dbReference type="Proteomes" id="UP000184292">
    <property type="component" value="Unassembled WGS sequence"/>
</dbReference>
<dbReference type="AlphaFoldDB" id="A0A1M6G5Q7"/>
<dbReference type="InterPro" id="IPR023157">
    <property type="entry name" value="AGR-C-984p-like_sf"/>
</dbReference>
<evidence type="ECO:0008006" key="3">
    <source>
        <dbReference type="Google" id="ProtNLM"/>
    </source>
</evidence>